<reference evidence="1 2" key="1">
    <citation type="submission" date="2019-05" db="EMBL/GenBank/DDBJ databases">
        <title>Emergence of the Ug99 lineage of the wheat stem rust pathogen through somatic hybridization.</title>
        <authorList>
            <person name="Li F."/>
            <person name="Upadhyaya N.M."/>
            <person name="Sperschneider J."/>
            <person name="Matny O."/>
            <person name="Nguyen-Phuc H."/>
            <person name="Mago R."/>
            <person name="Raley C."/>
            <person name="Miller M.E."/>
            <person name="Silverstein K.A.T."/>
            <person name="Henningsen E."/>
            <person name="Hirsch C.D."/>
            <person name="Visser B."/>
            <person name="Pretorius Z.A."/>
            <person name="Steffenson B.J."/>
            <person name="Schwessinger B."/>
            <person name="Dodds P.N."/>
            <person name="Figueroa M."/>
        </authorList>
    </citation>
    <scope>NUCLEOTIDE SEQUENCE [LARGE SCALE GENOMIC DNA]</scope>
    <source>
        <strain evidence="1">21-0</strain>
    </source>
</reference>
<gene>
    <name evidence="1" type="ORF">PGT21_019569</name>
</gene>
<name>A0A5B0PKF3_PUCGR</name>
<evidence type="ECO:0000313" key="1">
    <source>
        <dbReference type="EMBL" id="KAA1101423.1"/>
    </source>
</evidence>
<sequence length="91" mass="10062">MFQFVVGWARYYSSRTIDRQGSKVALLKQRFDPHTGPPSNTHLPLGSLSTEEGDFAYILTGFRGPQQALDILCIPEPPQYSEPQPAPASSP</sequence>
<comment type="caution">
    <text evidence="1">The sequence shown here is derived from an EMBL/GenBank/DDBJ whole genome shotgun (WGS) entry which is preliminary data.</text>
</comment>
<dbReference type="EMBL" id="VSWC01000053">
    <property type="protein sequence ID" value="KAA1101423.1"/>
    <property type="molecule type" value="Genomic_DNA"/>
</dbReference>
<proteinExistence type="predicted"/>
<organism evidence="1 2">
    <name type="scientific">Puccinia graminis f. sp. tritici</name>
    <dbReference type="NCBI Taxonomy" id="56615"/>
    <lineage>
        <taxon>Eukaryota</taxon>
        <taxon>Fungi</taxon>
        <taxon>Dikarya</taxon>
        <taxon>Basidiomycota</taxon>
        <taxon>Pucciniomycotina</taxon>
        <taxon>Pucciniomycetes</taxon>
        <taxon>Pucciniales</taxon>
        <taxon>Pucciniaceae</taxon>
        <taxon>Puccinia</taxon>
    </lineage>
</organism>
<evidence type="ECO:0000313" key="2">
    <source>
        <dbReference type="Proteomes" id="UP000324748"/>
    </source>
</evidence>
<keyword evidence="2" id="KW-1185">Reference proteome</keyword>
<accession>A0A5B0PKF3</accession>
<dbReference type="Proteomes" id="UP000324748">
    <property type="component" value="Unassembled WGS sequence"/>
</dbReference>
<protein>
    <submittedName>
        <fullName evidence="1">Uncharacterized protein</fullName>
    </submittedName>
</protein>
<dbReference type="AlphaFoldDB" id="A0A5B0PKF3"/>